<reference evidence="2" key="1">
    <citation type="submission" date="2021-03" db="EMBL/GenBank/DDBJ databases">
        <title>Draft genome sequence of rust myrtle Austropuccinia psidii MF-1, a brazilian biotype.</title>
        <authorList>
            <person name="Quecine M.C."/>
            <person name="Pachon D.M.R."/>
            <person name="Bonatelli M.L."/>
            <person name="Correr F.H."/>
            <person name="Franceschini L.M."/>
            <person name="Leite T.F."/>
            <person name="Margarido G.R.A."/>
            <person name="Almeida C.A."/>
            <person name="Ferrarezi J.A."/>
            <person name="Labate C.A."/>
        </authorList>
    </citation>
    <scope>NUCLEOTIDE SEQUENCE</scope>
    <source>
        <strain evidence="2">MF-1</strain>
    </source>
</reference>
<dbReference type="GO" id="GO:0072659">
    <property type="term" value="P:protein localization to plasma membrane"/>
    <property type="evidence" value="ECO:0007669"/>
    <property type="project" value="InterPro"/>
</dbReference>
<feature type="region of interest" description="Disordered" evidence="1">
    <location>
        <begin position="655"/>
        <end position="686"/>
    </location>
</feature>
<evidence type="ECO:0000313" key="2">
    <source>
        <dbReference type="EMBL" id="MBW0492385.1"/>
    </source>
</evidence>
<comment type="caution">
    <text evidence="2">The sequence shown here is derived from an EMBL/GenBank/DDBJ whole genome shotgun (WGS) entry which is preliminary data.</text>
</comment>
<organism evidence="2 3">
    <name type="scientific">Austropuccinia psidii MF-1</name>
    <dbReference type="NCBI Taxonomy" id="1389203"/>
    <lineage>
        <taxon>Eukaryota</taxon>
        <taxon>Fungi</taxon>
        <taxon>Dikarya</taxon>
        <taxon>Basidiomycota</taxon>
        <taxon>Pucciniomycotina</taxon>
        <taxon>Pucciniomycetes</taxon>
        <taxon>Pucciniales</taxon>
        <taxon>Sphaerophragmiaceae</taxon>
        <taxon>Austropuccinia</taxon>
    </lineage>
</organism>
<dbReference type="AlphaFoldDB" id="A0A9Q3H7W6"/>
<dbReference type="Proteomes" id="UP000765509">
    <property type="component" value="Unassembled WGS sequence"/>
</dbReference>
<dbReference type="InterPro" id="IPR039786">
    <property type="entry name" value="EFR3"/>
</dbReference>
<protein>
    <submittedName>
        <fullName evidence="2">Uncharacterized protein</fullName>
    </submittedName>
</protein>
<sequence>MILSNHKRLVNGCYPSSLKDHKSLQSKSAFEPDSNSISKLIYYCSTRPNKIVKVTSYLLSLARLQTLPQSFSSTVSIYRNSKPGLICTIKIFNQLLTQCHKNLHLFALNLINLLILTLDSLNHHHYHQKLQIIFHHQQTWISNDLDIKFESIKLFSNLAIKIQSDCLNHQIFIKSYLYLLNRFSSILSIDPSTLTIPSNQSNHSVNQTHRYLSFVALESSLHCPGLSSHSNFEKQIQIILPGLLACIFPNKDRNSNIISNLIHQSDLDSSPNQNQIVNQLITTRSKILSSQTISNLSFNENDLIIYSIKSLNFLFTDLITNLTQFSFCLNLILNQIDLIHPIESADWFNWLGSCLLNWSSKNYKSFFIDLLVDQLVSIFSKWQKSKQDQNNSNLDSLDFQPLYQKINLISGLLIFVLTNPIANTIQLLNITKITHKIIRLVQSIIRLDQLDKRIAESINILVKVIGSLALNIYYDEQINDMCRDLLDHVISFIHPPNCSNQSEIVSSNHFESYDLQFIIFLFNCLDLIIINSHKSHPNLSSSSPSTRPNHLISITQWKNSVSVLEHLTEHDTRSAFFKALSSFIKFEAFQTQQTFKPGVDQQLVQLLSAINLAVFQFKTGLLNDDPSSRSSRKNNPCSNLPPLIHVVPSDVIPKAQNEHSSSTTIPQQSPSSKSQKNRNQTSRACQNSAMSGADQVALCDCMVEIMSHKRYQVLLICLPMLQELDKVMKSRLATSNFTENQPRSFKNSQTNNLDDCNQDVVVACLKKIGKVWEIETLECAIIKVGQTNASFQAQQEVDWDIALGAICRSEVVQKDSGMSQARLQAHFNEQSWSPEEARRLANWSINRPSRRASIISNLARNQLSSIALSRASTTNNSVRLSFQPSTNSHRSQGVESRQGFNENTWHSTSVSDLKRSLLGIGARSRRSLSFSENGSFCRVDSLHFKSISGLTLGGNNSVNDVVRIKSTSKLETTLEDFKGEKDSHHRHKQHKTLSKSDLHQIARRARSIKKVSAADVLPKLEKFNFHNGNEPNYKSKLESLSAAMIPLSLNENSNKILIPPCDDM</sequence>
<dbReference type="PANTHER" id="PTHR47766:SF1">
    <property type="entry name" value="PROTEIN EFR3"/>
    <property type="match status" value="1"/>
</dbReference>
<evidence type="ECO:0000256" key="1">
    <source>
        <dbReference type="SAM" id="MobiDB-lite"/>
    </source>
</evidence>
<dbReference type="OrthoDB" id="2500341at2759"/>
<dbReference type="EMBL" id="AVOT02011561">
    <property type="protein sequence ID" value="MBW0492385.1"/>
    <property type="molecule type" value="Genomic_DNA"/>
</dbReference>
<accession>A0A9Q3H7W6</accession>
<name>A0A9Q3H7W6_9BASI</name>
<feature type="compositionally biased region" description="Polar residues" evidence="1">
    <location>
        <begin position="677"/>
        <end position="686"/>
    </location>
</feature>
<proteinExistence type="predicted"/>
<keyword evidence="3" id="KW-1185">Reference proteome</keyword>
<dbReference type="PANTHER" id="PTHR47766">
    <property type="entry name" value="PROTEIN EFR3"/>
    <property type="match status" value="1"/>
</dbReference>
<gene>
    <name evidence="2" type="ORF">O181_032100</name>
</gene>
<feature type="compositionally biased region" description="Low complexity" evidence="1">
    <location>
        <begin position="660"/>
        <end position="674"/>
    </location>
</feature>
<evidence type="ECO:0000313" key="3">
    <source>
        <dbReference type="Proteomes" id="UP000765509"/>
    </source>
</evidence>